<keyword evidence="3" id="KW-1185">Reference proteome</keyword>
<sequence>HNHCGHLSPRRCRSARTACRPRSRLPCTGAPRGRAGTRWCGNTAWSASLGAARGETPTLLPGPRAGARAGRGAGRGARDAVEKGVRVWLGDAGTRLPRGRPRPPRRVISLPTPHSPARVRVGARAAASSRSSARGAIAPISDLGRLSSPGCVDFITRDRGDADWVSGISAPNGGENRTVVISVRAEGPDTGQKLEK</sequence>
<name>A0A8C8U8P8_PERMB</name>
<reference evidence="2" key="2">
    <citation type="submission" date="2025-08" db="UniProtKB">
        <authorList>
            <consortium name="Ensembl"/>
        </authorList>
    </citation>
    <scope>IDENTIFICATION</scope>
</reference>
<evidence type="ECO:0000256" key="1">
    <source>
        <dbReference type="SAM" id="MobiDB-lite"/>
    </source>
</evidence>
<dbReference type="AlphaFoldDB" id="A0A8C8U8P8"/>
<dbReference type="GeneTree" id="ENSGT00960000189475"/>
<reference evidence="3" key="1">
    <citation type="submission" date="2018-10" db="EMBL/GenBank/DDBJ databases">
        <title>Improved assembly of the deer mouse Peromyscus maniculatus genome.</title>
        <authorList>
            <person name="Lassance J.-M."/>
            <person name="Hoekstra H.E."/>
        </authorList>
    </citation>
    <scope>NUCLEOTIDE SEQUENCE [LARGE SCALE GENOMIC DNA]</scope>
</reference>
<evidence type="ECO:0000313" key="2">
    <source>
        <dbReference type="Ensembl" id="ENSPEMP00000029142.1"/>
    </source>
</evidence>
<protein>
    <submittedName>
        <fullName evidence="2">Uncharacterized protein</fullName>
    </submittedName>
</protein>
<proteinExistence type="predicted"/>
<evidence type="ECO:0000313" key="3">
    <source>
        <dbReference type="Proteomes" id="UP000694547"/>
    </source>
</evidence>
<dbReference type="Ensembl" id="ENSPEMT00000036261.1">
    <property type="protein sequence ID" value="ENSPEMP00000029142.1"/>
    <property type="gene ID" value="ENSPEMG00000031178.1"/>
</dbReference>
<feature type="region of interest" description="Disordered" evidence="1">
    <location>
        <begin position="53"/>
        <end position="78"/>
    </location>
</feature>
<organism evidence="2 3">
    <name type="scientific">Peromyscus maniculatus bairdii</name>
    <name type="common">Prairie deer mouse</name>
    <dbReference type="NCBI Taxonomy" id="230844"/>
    <lineage>
        <taxon>Eukaryota</taxon>
        <taxon>Metazoa</taxon>
        <taxon>Chordata</taxon>
        <taxon>Craniata</taxon>
        <taxon>Vertebrata</taxon>
        <taxon>Euteleostomi</taxon>
        <taxon>Mammalia</taxon>
        <taxon>Eutheria</taxon>
        <taxon>Euarchontoglires</taxon>
        <taxon>Glires</taxon>
        <taxon>Rodentia</taxon>
        <taxon>Myomorpha</taxon>
        <taxon>Muroidea</taxon>
        <taxon>Cricetidae</taxon>
        <taxon>Neotominae</taxon>
        <taxon>Peromyscus</taxon>
    </lineage>
</organism>
<reference evidence="2" key="3">
    <citation type="submission" date="2025-09" db="UniProtKB">
        <authorList>
            <consortium name="Ensembl"/>
        </authorList>
    </citation>
    <scope>IDENTIFICATION</scope>
</reference>
<feature type="region of interest" description="Disordered" evidence="1">
    <location>
        <begin position="92"/>
        <end position="114"/>
    </location>
</feature>
<accession>A0A8C8U8P8</accession>
<dbReference type="Proteomes" id="UP000694547">
    <property type="component" value="Unassembled WGS sequence"/>
</dbReference>